<organism evidence="1 2">
    <name type="scientific">Comamonas testosteroni TK102</name>
    <dbReference type="NCBI Taxonomy" id="1392005"/>
    <lineage>
        <taxon>Bacteria</taxon>
        <taxon>Pseudomonadati</taxon>
        <taxon>Pseudomonadota</taxon>
        <taxon>Betaproteobacteria</taxon>
        <taxon>Burkholderiales</taxon>
        <taxon>Comamonadaceae</taxon>
        <taxon>Comamonas</taxon>
    </lineage>
</organism>
<sequence length="285" mass="31375">MIKEPTNVVHAMAPAQRTGMPIPGPVVLALGAALIAWAGSAQAGRSCEDRPLTADVMAKGLNLAARTAKALDAEFQKNGTQVVLLARQGQDLSKYDLKYSHYGWAYRTPAGPWRVAHKLNECGTASGHIYRQGLGEFFLDDMWRYEAAIQIPTPAVQQALLKFLSAPTVLRLQNEPYSMVSYVWSSKYQQSNQWATETLAAAMEPAAIQNRAQAQAWLQAKGYEPSALIIRAFSRLGGRMTAANIAFDDHPNEKRFASRIETVTVDSVTQWLQRTQLASAVRTVQ</sequence>
<proteinExistence type="predicted"/>
<gene>
    <name evidence="1" type="ORF">O987_01975</name>
</gene>
<protein>
    <submittedName>
        <fullName evidence="1">Membrane protein</fullName>
    </submittedName>
</protein>
<dbReference type="EMBL" id="CP006704">
    <property type="protein sequence ID" value="AIJ44584.1"/>
    <property type="molecule type" value="Genomic_DNA"/>
</dbReference>
<dbReference type="PIRSF" id="PIRSF028477">
    <property type="entry name" value="UCP028477"/>
    <property type="match status" value="1"/>
</dbReference>
<reference evidence="1 2" key="1">
    <citation type="journal article" date="2014" name="Genome Announc.">
        <title>Complete Genome Sequence of Polychlorinated Biphenyl Degrader Comamonas testosteroni TK102 (NBRC 109938).</title>
        <authorList>
            <person name="Fukuda K."/>
            <person name="Hosoyama A."/>
            <person name="Tsuchikane K."/>
            <person name="Ohji S."/>
            <person name="Yamazoe A."/>
            <person name="Fujita N."/>
            <person name="Shintani M."/>
            <person name="Kimbara K."/>
        </authorList>
    </citation>
    <scope>NUCLEOTIDE SEQUENCE [LARGE SCALE GENOMIC DNA]</scope>
    <source>
        <strain evidence="1">TK102</strain>
    </source>
</reference>
<evidence type="ECO:0000313" key="1">
    <source>
        <dbReference type="EMBL" id="AIJ44584.1"/>
    </source>
</evidence>
<accession>A0A076PCS6</accession>
<dbReference type="RefSeq" id="WP_043370652.1">
    <property type="nucleotide sequence ID" value="NZ_CP006704.1"/>
</dbReference>
<dbReference type="HOGENOM" id="CLU_081299_0_0_4"/>
<dbReference type="Proteomes" id="UP000028782">
    <property type="component" value="Chromosome"/>
</dbReference>
<dbReference type="InterPro" id="IPR014547">
    <property type="entry name" value="UCP028477"/>
</dbReference>
<evidence type="ECO:0000313" key="2">
    <source>
        <dbReference type="Proteomes" id="UP000028782"/>
    </source>
</evidence>
<name>A0A076PCS6_COMTE</name>
<dbReference type="AlphaFoldDB" id="A0A076PCS6"/>
<dbReference type="KEGG" id="ctes:O987_01975"/>
<dbReference type="Pfam" id="PF09916">
    <property type="entry name" value="DUF2145"/>
    <property type="match status" value="1"/>
</dbReference>